<keyword evidence="2" id="KW-0479">Metal-binding</keyword>
<comment type="caution">
    <text evidence="10">The sequence shown here is derived from an EMBL/GenBank/DDBJ whole genome shotgun (WGS) entry which is preliminary data.</text>
</comment>
<evidence type="ECO:0000256" key="5">
    <source>
        <dbReference type="ARBA" id="ARBA00022833"/>
    </source>
</evidence>
<protein>
    <recommendedName>
        <fullName evidence="9">C2H2-type domain-containing protein</fullName>
    </recommendedName>
</protein>
<dbReference type="OrthoDB" id="2284794at2759"/>
<dbReference type="PROSITE" id="PS00028">
    <property type="entry name" value="ZINC_FINGER_C2H2_1"/>
    <property type="match status" value="1"/>
</dbReference>
<evidence type="ECO:0000256" key="6">
    <source>
        <dbReference type="ARBA" id="ARBA00023242"/>
    </source>
</evidence>
<dbReference type="PANTHER" id="PTHR40626:SF13">
    <property type="entry name" value="RESPIRATION FACTOR 2-RELATED"/>
    <property type="match status" value="1"/>
</dbReference>
<dbReference type="Proteomes" id="UP000646827">
    <property type="component" value="Unassembled WGS sequence"/>
</dbReference>
<keyword evidence="5" id="KW-0862">Zinc</keyword>
<dbReference type="AlphaFoldDB" id="A0A8H7SBM3"/>
<dbReference type="PROSITE" id="PS50157">
    <property type="entry name" value="ZINC_FINGER_C2H2_2"/>
    <property type="match status" value="2"/>
</dbReference>
<keyword evidence="4 7" id="KW-0863">Zinc-finger</keyword>
<feature type="compositionally biased region" description="Low complexity" evidence="8">
    <location>
        <begin position="428"/>
        <end position="441"/>
    </location>
</feature>
<gene>
    <name evidence="10" type="ORF">INT45_004279</name>
</gene>
<feature type="region of interest" description="Disordered" evidence="8">
    <location>
        <begin position="102"/>
        <end position="186"/>
    </location>
</feature>
<keyword evidence="6" id="KW-0539">Nucleus</keyword>
<dbReference type="SUPFAM" id="SSF57667">
    <property type="entry name" value="beta-beta-alpha zinc fingers"/>
    <property type="match status" value="1"/>
</dbReference>
<dbReference type="FunFam" id="3.30.160.60:FF:000446">
    <property type="entry name" value="Zinc finger protein"/>
    <property type="match status" value="1"/>
</dbReference>
<evidence type="ECO:0000313" key="10">
    <source>
        <dbReference type="EMBL" id="KAG2227324.1"/>
    </source>
</evidence>
<evidence type="ECO:0000256" key="7">
    <source>
        <dbReference type="PROSITE-ProRule" id="PRU00042"/>
    </source>
</evidence>
<name>A0A8H7SBM3_9FUNG</name>
<evidence type="ECO:0000256" key="1">
    <source>
        <dbReference type="ARBA" id="ARBA00004123"/>
    </source>
</evidence>
<reference evidence="10 11" key="1">
    <citation type="submission" date="2020-12" db="EMBL/GenBank/DDBJ databases">
        <title>Metabolic potential, ecology and presence of endohyphal bacteria is reflected in genomic diversity of Mucoromycotina.</title>
        <authorList>
            <person name="Muszewska A."/>
            <person name="Okrasinska A."/>
            <person name="Steczkiewicz K."/>
            <person name="Drgas O."/>
            <person name="Orlowska M."/>
            <person name="Perlinska-Lenart U."/>
            <person name="Aleksandrzak-Piekarczyk T."/>
            <person name="Szatraj K."/>
            <person name="Zielenkiewicz U."/>
            <person name="Pilsyk S."/>
            <person name="Malc E."/>
            <person name="Mieczkowski P."/>
            <person name="Kruszewska J.S."/>
            <person name="Biernat P."/>
            <person name="Pawlowska J."/>
        </authorList>
    </citation>
    <scope>NUCLEOTIDE SEQUENCE [LARGE SCALE GENOMIC DNA]</scope>
    <source>
        <strain evidence="10 11">CBS 142.35</strain>
    </source>
</reference>
<dbReference type="GO" id="GO:0000981">
    <property type="term" value="F:DNA-binding transcription factor activity, RNA polymerase II-specific"/>
    <property type="evidence" value="ECO:0007669"/>
    <property type="project" value="InterPro"/>
</dbReference>
<dbReference type="GO" id="GO:0000785">
    <property type="term" value="C:chromatin"/>
    <property type="evidence" value="ECO:0007669"/>
    <property type="project" value="TreeGrafter"/>
</dbReference>
<feature type="domain" description="C2H2-type" evidence="9">
    <location>
        <begin position="514"/>
        <end position="534"/>
    </location>
</feature>
<accession>A0A8H7SBM3</accession>
<feature type="compositionally biased region" description="Low complexity" evidence="8">
    <location>
        <begin position="394"/>
        <end position="409"/>
    </location>
</feature>
<comment type="subcellular location">
    <subcellularLocation>
        <location evidence="1">Nucleus</location>
    </subcellularLocation>
</comment>
<dbReference type="EMBL" id="JAEPRB010000008">
    <property type="protein sequence ID" value="KAG2227324.1"/>
    <property type="molecule type" value="Genomic_DNA"/>
</dbReference>
<feature type="region of interest" description="Disordered" evidence="8">
    <location>
        <begin position="250"/>
        <end position="276"/>
    </location>
</feature>
<keyword evidence="11" id="KW-1185">Reference proteome</keyword>
<sequence length="595" mass="67517">MVEPFEQTYFVDDINSQYGYKLSQDTTSTSQLLRVSSPTTTMRPLTYTDNSVDSSLDHRVVPITSSVRNINGGGSVNFLRQMEYINKVQEIIHHPGFLTSFTSGTSSDVSDGTQQQPAQHPRQQQHYPTLIPPSTIPAENNARHSSTPSHQQPIIPNHHDFSRHTTAYNPSNNHFGQDPRKSSTAATATNYNDSRIIENQNNADTACLPWLNNSSSSSIHSEYINTTVYPTTSNHQDNSHCYYHSYHHTTPTTGSSNDSLPSTTTTEYLPSPPSFSSNEKHLSQFFIRHDEEYFVGSSNNHNILEMSPPCKRTRPSPRDISSTSLGSDLQHYLLMYQDYSEQEQGQPRFSTEENGRSVEISDDLFPPLQMPCDQQNHTSQQRQQRRPRKDHSRQASSSSSSAWQPQQQRSRNKKHGHQMANSGTKSSNVVRNNTTTTTTRTPLAEASQSALSPTQQQKRQTPTISSPNNKNYSTLPEHDVDDKPHQCVQCNRGFNRQQDLKRHLNSVHEKQFIHTCSVCHRSFSRRDSLLRHQKKCRSDLSFSTSLNGDNNSVSSDSISNADDYNNSISSNNYHHQRHNHQNTTQQQHHHSLLYN</sequence>
<dbReference type="InterPro" id="IPR036236">
    <property type="entry name" value="Znf_C2H2_sf"/>
</dbReference>
<feature type="domain" description="C2H2-type" evidence="9">
    <location>
        <begin position="485"/>
        <end position="513"/>
    </location>
</feature>
<feature type="compositionally biased region" description="Polar residues" evidence="8">
    <location>
        <begin position="164"/>
        <end position="175"/>
    </location>
</feature>
<organism evidence="10 11">
    <name type="scientific">Circinella minor</name>
    <dbReference type="NCBI Taxonomy" id="1195481"/>
    <lineage>
        <taxon>Eukaryota</taxon>
        <taxon>Fungi</taxon>
        <taxon>Fungi incertae sedis</taxon>
        <taxon>Mucoromycota</taxon>
        <taxon>Mucoromycotina</taxon>
        <taxon>Mucoromycetes</taxon>
        <taxon>Mucorales</taxon>
        <taxon>Lichtheimiaceae</taxon>
        <taxon>Circinella</taxon>
    </lineage>
</organism>
<proteinExistence type="predicted"/>
<feature type="compositionally biased region" description="Low complexity" evidence="8">
    <location>
        <begin position="545"/>
        <end position="573"/>
    </location>
</feature>
<feature type="region of interest" description="Disordered" evidence="8">
    <location>
        <begin position="540"/>
        <end position="595"/>
    </location>
</feature>
<dbReference type="GO" id="GO:0000978">
    <property type="term" value="F:RNA polymerase II cis-regulatory region sequence-specific DNA binding"/>
    <property type="evidence" value="ECO:0007669"/>
    <property type="project" value="InterPro"/>
</dbReference>
<dbReference type="SMART" id="SM00355">
    <property type="entry name" value="ZnF_C2H2"/>
    <property type="match status" value="2"/>
</dbReference>
<dbReference type="PANTHER" id="PTHR40626">
    <property type="entry name" value="MIP31509P"/>
    <property type="match status" value="1"/>
</dbReference>
<feature type="compositionally biased region" description="Polar residues" evidence="8">
    <location>
        <begin position="446"/>
        <end position="474"/>
    </location>
</feature>
<evidence type="ECO:0000256" key="4">
    <source>
        <dbReference type="ARBA" id="ARBA00022771"/>
    </source>
</evidence>
<feature type="region of interest" description="Disordered" evidence="8">
    <location>
        <begin position="362"/>
        <end position="483"/>
    </location>
</feature>
<feature type="compositionally biased region" description="Low complexity" evidence="8">
    <location>
        <begin position="102"/>
        <end position="126"/>
    </location>
</feature>
<evidence type="ECO:0000259" key="9">
    <source>
        <dbReference type="PROSITE" id="PS50157"/>
    </source>
</evidence>
<dbReference type="GO" id="GO:0005634">
    <property type="term" value="C:nucleus"/>
    <property type="evidence" value="ECO:0007669"/>
    <property type="project" value="UniProtKB-SubCell"/>
</dbReference>
<dbReference type="InterPro" id="IPR013087">
    <property type="entry name" value="Znf_C2H2_type"/>
</dbReference>
<feature type="compositionally biased region" description="Polar residues" evidence="8">
    <location>
        <begin position="257"/>
        <end position="268"/>
    </location>
</feature>
<dbReference type="Gene3D" id="3.30.160.60">
    <property type="entry name" value="Classic Zinc Finger"/>
    <property type="match status" value="1"/>
</dbReference>
<feature type="compositionally biased region" description="Polar residues" evidence="8">
    <location>
        <begin position="143"/>
        <end position="154"/>
    </location>
</feature>
<keyword evidence="3" id="KW-0677">Repeat</keyword>
<evidence type="ECO:0000313" key="11">
    <source>
        <dbReference type="Proteomes" id="UP000646827"/>
    </source>
</evidence>
<evidence type="ECO:0000256" key="8">
    <source>
        <dbReference type="SAM" id="MobiDB-lite"/>
    </source>
</evidence>
<feature type="region of interest" description="Disordered" evidence="8">
    <location>
        <begin position="305"/>
        <end position="324"/>
    </location>
</feature>
<dbReference type="GO" id="GO:0008270">
    <property type="term" value="F:zinc ion binding"/>
    <property type="evidence" value="ECO:0007669"/>
    <property type="project" value="UniProtKB-KW"/>
</dbReference>
<evidence type="ECO:0000256" key="3">
    <source>
        <dbReference type="ARBA" id="ARBA00022737"/>
    </source>
</evidence>
<evidence type="ECO:0000256" key="2">
    <source>
        <dbReference type="ARBA" id="ARBA00022723"/>
    </source>
</evidence>
<dbReference type="InterPro" id="IPR051059">
    <property type="entry name" value="VerF-like"/>
</dbReference>